<dbReference type="EMBL" id="SOZJ01000004">
    <property type="protein sequence ID" value="TGJ67868.1"/>
    <property type="molecule type" value="Genomic_DNA"/>
</dbReference>
<evidence type="ECO:0000313" key="2">
    <source>
        <dbReference type="Proteomes" id="UP000297595"/>
    </source>
</evidence>
<reference evidence="1 2" key="1">
    <citation type="submission" date="2019-03" db="EMBL/GenBank/DDBJ databases">
        <title>Nematode-trapping fungi genome.</title>
        <authorList>
            <person name="Vidal-Diez De Ulzurrun G."/>
        </authorList>
    </citation>
    <scope>NUCLEOTIDE SEQUENCE [LARGE SCALE GENOMIC DNA]</scope>
    <source>
        <strain evidence="1 2">TWF154</strain>
    </source>
</reference>
<accession>A0A8H2DZK5</accession>
<evidence type="ECO:0000313" key="1">
    <source>
        <dbReference type="EMBL" id="TGJ67868.1"/>
    </source>
</evidence>
<sequence>MTGTEALKLHADPASTVHEVELQFLNYVNGGKHASQGRLGAAGRRDVCGPLVFRGLNTRFVSFIYRSYPRRQNLSSNSNSNSSCDSRTPNLYAVPLILQTGRIMSTCVCRFLYGALSSEVPLIRGDIWIEAQAPLRPKQWRRGHIVSLKIIYEPSKEKYPRVTVITANLVLKPFYIPKPR</sequence>
<name>A0A8H2DZK5_ORBOL</name>
<protein>
    <submittedName>
        <fullName evidence="1">Uncharacterized protein</fullName>
    </submittedName>
</protein>
<organism evidence="1 2">
    <name type="scientific">Orbilia oligospora</name>
    <name type="common">Nematode-trapping fungus</name>
    <name type="synonym">Arthrobotrys oligospora</name>
    <dbReference type="NCBI Taxonomy" id="2813651"/>
    <lineage>
        <taxon>Eukaryota</taxon>
        <taxon>Fungi</taxon>
        <taxon>Dikarya</taxon>
        <taxon>Ascomycota</taxon>
        <taxon>Pezizomycotina</taxon>
        <taxon>Orbiliomycetes</taxon>
        <taxon>Orbiliales</taxon>
        <taxon>Orbiliaceae</taxon>
        <taxon>Orbilia</taxon>
    </lineage>
</organism>
<gene>
    <name evidence="1" type="ORF">EYR41_006967</name>
</gene>
<proteinExistence type="predicted"/>
<comment type="caution">
    <text evidence="1">The sequence shown here is derived from an EMBL/GenBank/DDBJ whole genome shotgun (WGS) entry which is preliminary data.</text>
</comment>
<dbReference type="Proteomes" id="UP000297595">
    <property type="component" value="Unassembled WGS sequence"/>
</dbReference>
<dbReference type="AlphaFoldDB" id="A0A8H2DZK5"/>